<dbReference type="BioCyc" id="IAGG583356:GHAH-1920-MONOMER"/>
<accession>E0STD8</accession>
<dbReference type="SUPFAM" id="SSF57903">
    <property type="entry name" value="FYVE/PHD zinc finger"/>
    <property type="match status" value="1"/>
</dbReference>
<reference evidence="1 2" key="1">
    <citation type="journal article" date="2010" name="Stand. Genomic Sci.">
        <title>Complete genome sequence of Ignisphaera aggregans type strain (AQ1.S1).</title>
        <authorList>
            <person name="Goker M."/>
            <person name="Held B."/>
            <person name="Lapidus A."/>
            <person name="Nolan M."/>
            <person name="Spring S."/>
            <person name="Yasawong M."/>
            <person name="Lucas S."/>
            <person name="Glavina Del Rio T."/>
            <person name="Tice H."/>
            <person name="Cheng J.F."/>
            <person name="Goodwin L."/>
            <person name="Tapia R."/>
            <person name="Pitluck S."/>
            <person name="Liolios K."/>
            <person name="Ivanova N."/>
            <person name="Mavromatis K."/>
            <person name="Mikhailova N."/>
            <person name="Pati A."/>
            <person name="Chen A."/>
            <person name="Palaniappan K."/>
            <person name="Brambilla E."/>
            <person name="Land M."/>
            <person name="Hauser L."/>
            <person name="Chang Y.J."/>
            <person name="Jeffries C.D."/>
            <person name="Brettin T."/>
            <person name="Detter J.C."/>
            <person name="Han C."/>
            <person name="Rohde M."/>
            <person name="Sikorski J."/>
            <person name="Woyke T."/>
            <person name="Bristow J."/>
            <person name="Eisen J.A."/>
            <person name="Markowitz V."/>
            <person name="Hugenholtz P."/>
            <person name="Kyrpides N.C."/>
            <person name="Klenk H.P."/>
        </authorList>
    </citation>
    <scope>NUCLEOTIDE SEQUENCE [LARGE SCALE GENOMIC DNA]</scope>
    <source>
        <strain evidence="2">DSM 17230 / JCM 13409 / AQ1.S1</strain>
    </source>
</reference>
<dbReference type="Gene3D" id="3.30.40.10">
    <property type="entry name" value="Zinc/RING finger domain, C3HC4 (zinc finger)"/>
    <property type="match status" value="1"/>
</dbReference>
<keyword evidence="2" id="KW-1185">Reference proteome</keyword>
<dbReference type="HOGENOM" id="CLU_2243806_0_0_2"/>
<dbReference type="EMBL" id="CP002098">
    <property type="protein sequence ID" value="ADM28724.1"/>
    <property type="molecule type" value="Genomic_DNA"/>
</dbReference>
<name>E0STD8_IGNAA</name>
<proteinExistence type="predicted"/>
<evidence type="ECO:0000313" key="1">
    <source>
        <dbReference type="EMBL" id="ADM28724.1"/>
    </source>
</evidence>
<dbReference type="Proteomes" id="UP000001304">
    <property type="component" value="Chromosome"/>
</dbReference>
<sequence length="104" mass="11825">MDQAINVKNNSSSRDICYICKRVVEPTDNVVECSICSVKMHKRCVDEEILSDAEGAIMCPYDSALAALDWFDSIISTYSSSFTDEQREEIVERLKNYINMLTSK</sequence>
<evidence type="ECO:0000313" key="2">
    <source>
        <dbReference type="Proteomes" id="UP000001304"/>
    </source>
</evidence>
<dbReference type="KEGG" id="iag:Igag_1931"/>
<evidence type="ECO:0008006" key="3">
    <source>
        <dbReference type="Google" id="ProtNLM"/>
    </source>
</evidence>
<dbReference type="AlphaFoldDB" id="E0STD8"/>
<dbReference type="InterPro" id="IPR011011">
    <property type="entry name" value="Znf_FYVE_PHD"/>
</dbReference>
<protein>
    <recommendedName>
        <fullName evidence="3">Zinc finger PHD-type domain-containing protein</fullName>
    </recommendedName>
</protein>
<organism evidence="1 2">
    <name type="scientific">Ignisphaera aggregans (strain DSM 17230 / JCM 13409 / AQ1.S1)</name>
    <dbReference type="NCBI Taxonomy" id="583356"/>
    <lineage>
        <taxon>Archaea</taxon>
        <taxon>Thermoproteota</taxon>
        <taxon>Thermoprotei</taxon>
        <taxon>Desulfurococcales</taxon>
        <taxon>Desulfurococcaceae</taxon>
        <taxon>Ignisphaera</taxon>
    </lineage>
</organism>
<dbReference type="InterPro" id="IPR013083">
    <property type="entry name" value="Znf_RING/FYVE/PHD"/>
</dbReference>
<gene>
    <name evidence="1" type="ordered locus">Igag_1931</name>
</gene>
<dbReference type="CDD" id="cd15489">
    <property type="entry name" value="PHD_SF"/>
    <property type="match status" value="1"/>
</dbReference>